<sequence length="181" mass="19727">MSSRSKMSWLWITGGALLLLWLGFHVVSLLGQAGHAARHPVFTHGGRGPGQAHDILFYSPAYGHRSGGAEVWNGIGLLMVKIMLLAGFTAIAAKASGMLKWTGAALAVLALMSMATPFLGLVIAGVIFLAARRIKRLDHRFNQPLPPVIHPEYDMNSAYGSSYERGKMLDEWEQNSRGEEK</sequence>
<gene>
    <name evidence="2" type="ORF">HII30_16385</name>
</gene>
<feature type="transmembrane region" description="Helical" evidence="1">
    <location>
        <begin position="71"/>
        <end position="93"/>
    </location>
</feature>
<feature type="transmembrane region" description="Helical" evidence="1">
    <location>
        <begin position="105"/>
        <end position="131"/>
    </location>
</feature>
<keyword evidence="1" id="KW-0812">Transmembrane</keyword>
<dbReference type="AlphaFoldDB" id="A0A848M9J0"/>
<organism evidence="2 3">
    <name type="scientific">Paenibacillus lemnae</name>
    <dbReference type="NCBI Taxonomy" id="1330551"/>
    <lineage>
        <taxon>Bacteria</taxon>
        <taxon>Bacillati</taxon>
        <taxon>Bacillota</taxon>
        <taxon>Bacilli</taxon>
        <taxon>Bacillales</taxon>
        <taxon>Paenibacillaceae</taxon>
        <taxon>Paenibacillus</taxon>
    </lineage>
</organism>
<protein>
    <submittedName>
        <fullName evidence="2">Uncharacterized protein</fullName>
    </submittedName>
</protein>
<keyword evidence="1" id="KW-0472">Membrane</keyword>
<dbReference type="RefSeq" id="WP_169506129.1">
    <property type="nucleotide sequence ID" value="NZ_JABBPN010000017.1"/>
</dbReference>
<dbReference type="Proteomes" id="UP000565468">
    <property type="component" value="Unassembled WGS sequence"/>
</dbReference>
<dbReference type="EMBL" id="JABBPN010000017">
    <property type="protein sequence ID" value="NMO97345.1"/>
    <property type="molecule type" value="Genomic_DNA"/>
</dbReference>
<accession>A0A848M9J0</accession>
<keyword evidence="1" id="KW-1133">Transmembrane helix</keyword>
<evidence type="ECO:0000313" key="2">
    <source>
        <dbReference type="EMBL" id="NMO97345.1"/>
    </source>
</evidence>
<comment type="caution">
    <text evidence="2">The sequence shown here is derived from an EMBL/GenBank/DDBJ whole genome shotgun (WGS) entry which is preliminary data.</text>
</comment>
<evidence type="ECO:0000313" key="3">
    <source>
        <dbReference type="Proteomes" id="UP000565468"/>
    </source>
</evidence>
<keyword evidence="3" id="KW-1185">Reference proteome</keyword>
<proteinExistence type="predicted"/>
<reference evidence="2 3" key="1">
    <citation type="submission" date="2020-04" db="EMBL/GenBank/DDBJ databases">
        <title>Paenibacillus algicola sp. nov., a novel marine bacterium producing alginate lyase.</title>
        <authorList>
            <person name="Huang H."/>
        </authorList>
    </citation>
    <scope>NUCLEOTIDE SEQUENCE [LARGE SCALE GENOMIC DNA]</scope>
    <source>
        <strain evidence="2 3">L7-75</strain>
    </source>
</reference>
<name>A0A848M9J0_PAELE</name>
<evidence type="ECO:0000256" key="1">
    <source>
        <dbReference type="SAM" id="Phobius"/>
    </source>
</evidence>